<comment type="caution">
    <text evidence="1">The sequence shown here is derived from an EMBL/GenBank/DDBJ whole genome shotgun (WGS) entry which is preliminary data.</text>
</comment>
<proteinExistence type="predicted"/>
<dbReference type="EMBL" id="JAAMPI010000422">
    <property type="protein sequence ID" value="KAF4631658.1"/>
    <property type="molecule type" value="Genomic_DNA"/>
</dbReference>
<dbReference type="Proteomes" id="UP000566819">
    <property type="component" value="Unassembled WGS sequence"/>
</dbReference>
<dbReference type="OrthoDB" id="2986744at2759"/>
<evidence type="ECO:0000313" key="2">
    <source>
        <dbReference type="Proteomes" id="UP000566819"/>
    </source>
</evidence>
<dbReference type="AlphaFoldDB" id="A0A8H4RL84"/>
<name>A0A8H4RL84_9HELO</name>
<gene>
    <name evidence="1" type="ORF">G7Y89_g6481</name>
</gene>
<keyword evidence="2" id="KW-1185">Reference proteome</keyword>
<sequence>MVDTACVNTAAERQVISSTSSTGASVLLVQRSFTANFHPNLVSKQACIGFNGTTFLAQDCAGSGVQFVSLVGGELATAGGALQIAIELVFKDNEIYDEYNTMITKI</sequence>
<accession>A0A8H4RL84</accession>
<protein>
    <submittedName>
        <fullName evidence="1">Uncharacterized protein</fullName>
    </submittedName>
</protein>
<evidence type="ECO:0000313" key="1">
    <source>
        <dbReference type="EMBL" id="KAF4631658.1"/>
    </source>
</evidence>
<reference evidence="1 2" key="1">
    <citation type="submission" date="2020-03" db="EMBL/GenBank/DDBJ databases">
        <title>Draft Genome Sequence of Cudoniella acicularis.</title>
        <authorList>
            <person name="Buettner E."/>
            <person name="Kellner H."/>
        </authorList>
    </citation>
    <scope>NUCLEOTIDE SEQUENCE [LARGE SCALE GENOMIC DNA]</scope>
    <source>
        <strain evidence="1 2">DSM 108380</strain>
    </source>
</reference>
<organism evidence="1 2">
    <name type="scientific">Cudoniella acicularis</name>
    <dbReference type="NCBI Taxonomy" id="354080"/>
    <lineage>
        <taxon>Eukaryota</taxon>
        <taxon>Fungi</taxon>
        <taxon>Dikarya</taxon>
        <taxon>Ascomycota</taxon>
        <taxon>Pezizomycotina</taxon>
        <taxon>Leotiomycetes</taxon>
        <taxon>Helotiales</taxon>
        <taxon>Tricladiaceae</taxon>
        <taxon>Cudoniella</taxon>
    </lineage>
</organism>